<feature type="domain" description="AAA+ ATPase" evidence="15">
    <location>
        <begin position="452"/>
        <end position="588"/>
    </location>
</feature>
<dbReference type="GO" id="GO:0006508">
    <property type="term" value="P:proteolysis"/>
    <property type="evidence" value="ECO:0007669"/>
    <property type="project" value="UniProtKB-KW"/>
</dbReference>
<keyword evidence="12 14" id="KW-0472">Membrane</keyword>
<comment type="similarity">
    <text evidence="3">In the C-terminal section; belongs to the peptidase M41 family.</text>
</comment>
<feature type="compositionally biased region" description="Pro residues" evidence="13">
    <location>
        <begin position="890"/>
        <end position="899"/>
    </location>
</feature>
<dbReference type="InterPro" id="IPR041569">
    <property type="entry name" value="AAA_lid_3"/>
</dbReference>
<dbReference type="NCBIfam" id="TIGR01241">
    <property type="entry name" value="FtsH_fam"/>
    <property type="match status" value="1"/>
</dbReference>
<evidence type="ECO:0000256" key="6">
    <source>
        <dbReference type="ARBA" id="ARBA00022723"/>
    </source>
</evidence>
<keyword evidence="10" id="KW-0067">ATP-binding</keyword>
<dbReference type="SMART" id="SM00382">
    <property type="entry name" value="AAA"/>
    <property type="match status" value="1"/>
</dbReference>
<evidence type="ECO:0000256" key="9">
    <source>
        <dbReference type="ARBA" id="ARBA00022833"/>
    </source>
</evidence>
<protein>
    <submittedName>
        <fullName evidence="16">I-AAA protease yme1</fullName>
    </submittedName>
</protein>
<dbReference type="Proteomes" id="UP001642405">
    <property type="component" value="Unassembled WGS sequence"/>
</dbReference>
<comment type="caution">
    <text evidence="16">The sequence shown here is derived from an EMBL/GenBank/DDBJ whole genome shotgun (WGS) entry which is preliminary data.</text>
</comment>
<comment type="similarity">
    <text evidence="4">In the N-terminal section; belongs to the AAA ATPase family.</text>
</comment>
<name>A0ABP0BYT9_9PEZI</name>
<dbReference type="GO" id="GO:0008233">
    <property type="term" value="F:peptidase activity"/>
    <property type="evidence" value="ECO:0007669"/>
    <property type="project" value="UniProtKB-KW"/>
</dbReference>
<dbReference type="SUPFAM" id="SSF52540">
    <property type="entry name" value="P-loop containing nucleoside triphosphate hydrolases"/>
    <property type="match status" value="1"/>
</dbReference>
<dbReference type="Gene3D" id="3.40.50.300">
    <property type="entry name" value="P-loop containing nucleotide triphosphate hydrolases"/>
    <property type="match status" value="1"/>
</dbReference>
<gene>
    <name evidence="16" type="primary">YME1</name>
    <name evidence="16" type="ORF">SCUCBS95973_005672</name>
</gene>
<dbReference type="CDD" id="cd19501">
    <property type="entry name" value="RecA-like_FtsH"/>
    <property type="match status" value="1"/>
</dbReference>
<keyword evidence="14" id="KW-0812">Transmembrane</keyword>
<evidence type="ECO:0000256" key="14">
    <source>
        <dbReference type="SAM" id="Phobius"/>
    </source>
</evidence>
<evidence type="ECO:0000313" key="17">
    <source>
        <dbReference type="Proteomes" id="UP001642405"/>
    </source>
</evidence>
<keyword evidence="17" id="KW-1185">Reference proteome</keyword>
<dbReference type="Gene3D" id="1.20.58.760">
    <property type="entry name" value="Peptidase M41"/>
    <property type="match status" value="1"/>
</dbReference>
<dbReference type="InterPro" id="IPR037219">
    <property type="entry name" value="Peptidase_M41-like"/>
</dbReference>
<evidence type="ECO:0000256" key="2">
    <source>
        <dbReference type="ARBA" id="ARBA00004370"/>
    </source>
</evidence>
<feature type="transmembrane region" description="Helical" evidence="14">
    <location>
        <begin position="374"/>
        <end position="393"/>
    </location>
</feature>
<dbReference type="Gene3D" id="1.10.8.60">
    <property type="match status" value="1"/>
</dbReference>
<dbReference type="PANTHER" id="PTHR23076:SF97">
    <property type="entry name" value="ATP-DEPENDENT ZINC METALLOPROTEASE YME1L1"/>
    <property type="match status" value="1"/>
</dbReference>
<dbReference type="PANTHER" id="PTHR23076">
    <property type="entry name" value="METALLOPROTEASE M41 FTSH"/>
    <property type="match status" value="1"/>
</dbReference>
<evidence type="ECO:0000256" key="7">
    <source>
        <dbReference type="ARBA" id="ARBA00022741"/>
    </source>
</evidence>
<dbReference type="InterPro" id="IPR048438">
    <property type="entry name" value="Yme1-like_N"/>
</dbReference>
<evidence type="ECO:0000259" key="15">
    <source>
        <dbReference type="SMART" id="SM00382"/>
    </source>
</evidence>
<dbReference type="SUPFAM" id="SSF140990">
    <property type="entry name" value="FtsH protease domain-like"/>
    <property type="match status" value="1"/>
</dbReference>
<evidence type="ECO:0000256" key="12">
    <source>
        <dbReference type="ARBA" id="ARBA00023136"/>
    </source>
</evidence>
<dbReference type="Pfam" id="PF01434">
    <property type="entry name" value="Peptidase_M41"/>
    <property type="match status" value="1"/>
</dbReference>
<keyword evidence="8" id="KW-0378">Hydrolase</keyword>
<dbReference type="Pfam" id="PF17862">
    <property type="entry name" value="AAA_lid_3"/>
    <property type="match status" value="1"/>
</dbReference>
<keyword evidence="11" id="KW-0482">Metalloprotease</keyword>
<keyword evidence="6" id="KW-0479">Metal-binding</keyword>
<dbReference type="InterPro" id="IPR003959">
    <property type="entry name" value="ATPase_AAA_core"/>
</dbReference>
<evidence type="ECO:0000256" key="1">
    <source>
        <dbReference type="ARBA" id="ARBA00001947"/>
    </source>
</evidence>
<dbReference type="InterPro" id="IPR003960">
    <property type="entry name" value="ATPase_AAA_CS"/>
</dbReference>
<sequence>MAFYAAGLPSVAAAASEVLPSISSSLVVPWRAAAAPSHPSRSSTTNAAAAEYHAPRSVAAAPTPSTPTTPLPEFLQTGEANTPMASAACLSSVPAAADARMFVSNMPQAVGANPFLRLAVTGVALAGASRHQSRTLSTATLNRLFRPSTSAAAAATSNQMRFYSGTSGLTTSSLRSSSTSPFLASARPGASHAAQSMMVRLQQQQQRQRQQRNIVLPGSISRNLLENREAAANRSPNNASAQNAFYQVLLKANMPMIVVERYNSGRYAANEATTEAYHRALGMISSAPNAATSTIADGSAVIGGMNGVGSGIAANNSHLSPSQLQAVGQAIAAQHRGASIAVGKGAQGTGAKDAPIHVVVDQPIGDVIFRWIKFVLWFCLFTYFSLVVITMLIEGLNTFKRPTGRSDNEVKAESQKTRFSDVHGCDEAKEELQELVDFLKNPSGFSTLGGKLPKGILLVGPPGTGKTLLARAVAGEAGVPFFYMSGSEFDEVYVGVGAKRVRELFTSARAKSPAIVFIDELDAIGSRRNSRDAAYVKQTLNQLLTELDGFEQNSGVIILAATNFPELLDKALTRPGRFDRLVNVDLPDVRGRLSILKHHATKVKAAKDVDLNSIALQTSGLSGAELESIVNQAAIHASKAKSKFVTKNDFDWAKDKVIMGAERKSMVISPKEKELTAYHEAGHALVSYFSPSAPNKLYKVTVLPRGSSLGHTSMLPEMDKYSYSVKDFLAMIDVSLGGKLAEEIVYGNEMVTGGASSDLEHATSIAYRMVTQLGMSEKVGPVQFWSRYNQLSSETKSVIEAEVQKTLFEAYERSRKLLQSKRKELDLLAKALLEYETLDKDEVLKVISGQSLPDRIAVPVGPMLVPKLPGPLDEAMPGGLGPDSDDNKEPPPPPQTATP</sequence>
<organism evidence="16 17">
    <name type="scientific">Sporothrix curviconia</name>
    <dbReference type="NCBI Taxonomy" id="1260050"/>
    <lineage>
        <taxon>Eukaryota</taxon>
        <taxon>Fungi</taxon>
        <taxon>Dikarya</taxon>
        <taxon>Ascomycota</taxon>
        <taxon>Pezizomycotina</taxon>
        <taxon>Sordariomycetes</taxon>
        <taxon>Sordariomycetidae</taxon>
        <taxon>Ophiostomatales</taxon>
        <taxon>Ophiostomataceae</taxon>
        <taxon>Sporothrix</taxon>
    </lineage>
</organism>
<dbReference type="InterPro" id="IPR005936">
    <property type="entry name" value="FtsH"/>
</dbReference>
<comment type="subcellular location">
    <subcellularLocation>
        <location evidence="2">Membrane</location>
    </subcellularLocation>
</comment>
<keyword evidence="9" id="KW-0862">Zinc</keyword>
<evidence type="ECO:0000256" key="3">
    <source>
        <dbReference type="ARBA" id="ARBA00010044"/>
    </source>
</evidence>
<proteinExistence type="inferred from homology"/>
<evidence type="ECO:0000256" key="4">
    <source>
        <dbReference type="ARBA" id="ARBA00010550"/>
    </source>
</evidence>
<evidence type="ECO:0000313" key="16">
    <source>
        <dbReference type="EMBL" id="CAK7224889.1"/>
    </source>
</evidence>
<keyword evidence="7" id="KW-0547">Nucleotide-binding</keyword>
<evidence type="ECO:0000256" key="11">
    <source>
        <dbReference type="ARBA" id="ARBA00023049"/>
    </source>
</evidence>
<dbReference type="InterPro" id="IPR027417">
    <property type="entry name" value="P-loop_NTPase"/>
</dbReference>
<accession>A0ABP0BYT9</accession>
<dbReference type="Pfam" id="PF00004">
    <property type="entry name" value="AAA"/>
    <property type="match status" value="1"/>
</dbReference>
<comment type="cofactor">
    <cofactor evidence="1">
        <name>Zn(2+)</name>
        <dbReference type="ChEBI" id="CHEBI:29105"/>
    </cofactor>
</comment>
<evidence type="ECO:0000256" key="5">
    <source>
        <dbReference type="ARBA" id="ARBA00022670"/>
    </source>
</evidence>
<keyword evidence="5 16" id="KW-0645">Protease</keyword>
<dbReference type="HAMAP" id="MF_01458">
    <property type="entry name" value="FtsH"/>
    <property type="match status" value="1"/>
</dbReference>
<dbReference type="InterPro" id="IPR003593">
    <property type="entry name" value="AAA+_ATPase"/>
</dbReference>
<evidence type="ECO:0000256" key="8">
    <source>
        <dbReference type="ARBA" id="ARBA00022801"/>
    </source>
</evidence>
<evidence type="ECO:0000256" key="10">
    <source>
        <dbReference type="ARBA" id="ARBA00022840"/>
    </source>
</evidence>
<reference evidence="16 17" key="1">
    <citation type="submission" date="2024-01" db="EMBL/GenBank/DDBJ databases">
        <authorList>
            <person name="Allen C."/>
            <person name="Tagirdzhanova G."/>
        </authorList>
    </citation>
    <scope>NUCLEOTIDE SEQUENCE [LARGE SCALE GENOMIC DNA]</scope>
</reference>
<evidence type="ECO:0000256" key="13">
    <source>
        <dbReference type="SAM" id="MobiDB-lite"/>
    </source>
</evidence>
<dbReference type="EMBL" id="CAWUHB010000031">
    <property type="protein sequence ID" value="CAK7224889.1"/>
    <property type="molecule type" value="Genomic_DNA"/>
</dbReference>
<dbReference type="Pfam" id="PF21232">
    <property type="entry name" value="Yme1-like_N"/>
    <property type="match status" value="1"/>
</dbReference>
<dbReference type="PROSITE" id="PS00674">
    <property type="entry name" value="AAA"/>
    <property type="match status" value="1"/>
</dbReference>
<keyword evidence="14" id="KW-1133">Transmembrane helix</keyword>
<dbReference type="InterPro" id="IPR000642">
    <property type="entry name" value="Peptidase_M41"/>
</dbReference>
<feature type="region of interest" description="Disordered" evidence="13">
    <location>
        <begin position="867"/>
        <end position="899"/>
    </location>
</feature>